<dbReference type="Gene3D" id="1.10.287.130">
    <property type="match status" value="1"/>
</dbReference>
<feature type="domain" description="Histidine kinase" evidence="12">
    <location>
        <begin position="230"/>
        <end position="448"/>
    </location>
</feature>
<dbReference type="STRING" id="1200352.A606_03105"/>
<dbReference type="GO" id="GO:0000155">
    <property type="term" value="F:phosphorelay sensor kinase activity"/>
    <property type="evidence" value="ECO:0007669"/>
    <property type="project" value="InterPro"/>
</dbReference>
<comment type="catalytic activity">
    <reaction evidence="1">
        <text>ATP + protein L-histidine = ADP + protein N-phospho-L-histidine.</text>
        <dbReference type="EC" id="2.7.13.3"/>
    </reaction>
</comment>
<reference evidence="14 15" key="1">
    <citation type="submission" date="2012-06" db="EMBL/GenBank/DDBJ databases">
        <title>Complete genome sequence of Corynebacterium terpenotabidum Y-11 (=DSM 44721).</title>
        <authorList>
            <person name="Ruckert C."/>
            <person name="Albersmeier A."/>
            <person name="Al-Dilaimi A."/>
            <person name="Szczepanowski R."/>
            <person name="Kalinowski J."/>
        </authorList>
    </citation>
    <scope>NUCLEOTIDE SEQUENCE [LARGE SCALE GENOMIC DNA]</scope>
    <source>
        <strain evidence="14 15">Y-11</strain>
    </source>
</reference>
<dbReference type="SUPFAM" id="SSF55874">
    <property type="entry name" value="ATPase domain of HSP90 chaperone/DNA topoisomerase II/histidine kinase"/>
    <property type="match status" value="1"/>
</dbReference>
<evidence type="ECO:0000259" key="12">
    <source>
        <dbReference type="PROSITE" id="PS50109"/>
    </source>
</evidence>
<dbReference type="SMART" id="SM00387">
    <property type="entry name" value="HATPase_c"/>
    <property type="match status" value="1"/>
</dbReference>
<dbReference type="RefSeq" id="WP_020440638.1">
    <property type="nucleotide sequence ID" value="NC_021663.1"/>
</dbReference>
<evidence type="ECO:0000256" key="2">
    <source>
        <dbReference type="ARBA" id="ARBA00004236"/>
    </source>
</evidence>
<dbReference type="Pfam" id="PF00512">
    <property type="entry name" value="HisKA"/>
    <property type="match status" value="1"/>
</dbReference>
<name>S4XCM9_9CORY</name>
<feature type="transmembrane region" description="Helical" evidence="11">
    <location>
        <begin position="21"/>
        <end position="42"/>
    </location>
</feature>
<dbReference type="EC" id="2.7.13.3" evidence="3"/>
<keyword evidence="9" id="KW-0902">Two-component regulatory system</keyword>
<dbReference type="SUPFAM" id="SSF47384">
    <property type="entry name" value="Homodimeric domain of signal transducing histidine kinase"/>
    <property type="match status" value="1"/>
</dbReference>
<dbReference type="InterPro" id="IPR050428">
    <property type="entry name" value="TCS_sensor_his_kinase"/>
</dbReference>
<evidence type="ECO:0000256" key="11">
    <source>
        <dbReference type="SAM" id="Phobius"/>
    </source>
</evidence>
<dbReference type="FunFam" id="1.10.287.130:FF:000001">
    <property type="entry name" value="Two-component sensor histidine kinase"/>
    <property type="match status" value="1"/>
</dbReference>
<keyword evidence="5" id="KW-0808">Transferase</keyword>
<evidence type="ECO:0000256" key="9">
    <source>
        <dbReference type="ARBA" id="ARBA00023012"/>
    </source>
</evidence>
<dbReference type="AlphaFoldDB" id="S4XCM9"/>
<dbReference type="PANTHER" id="PTHR45436:SF5">
    <property type="entry name" value="SENSOR HISTIDINE KINASE TRCS"/>
    <property type="match status" value="1"/>
</dbReference>
<evidence type="ECO:0000256" key="3">
    <source>
        <dbReference type="ARBA" id="ARBA00012438"/>
    </source>
</evidence>
<dbReference type="InterPro" id="IPR003594">
    <property type="entry name" value="HATPase_dom"/>
</dbReference>
<dbReference type="EMBL" id="CP003696">
    <property type="protein sequence ID" value="AGP30274.1"/>
    <property type="molecule type" value="Genomic_DNA"/>
</dbReference>
<dbReference type="KEGG" id="cter:A606_03105"/>
<evidence type="ECO:0000256" key="8">
    <source>
        <dbReference type="ARBA" id="ARBA00022989"/>
    </source>
</evidence>
<dbReference type="PANTHER" id="PTHR45436">
    <property type="entry name" value="SENSOR HISTIDINE KINASE YKOH"/>
    <property type="match status" value="1"/>
</dbReference>
<dbReference type="OrthoDB" id="9786919at2"/>
<evidence type="ECO:0000256" key="6">
    <source>
        <dbReference type="ARBA" id="ARBA00022692"/>
    </source>
</evidence>
<gene>
    <name evidence="14" type="ORF">A606_03105</name>
</gene>
<dbReference type="InterPro" id="IPR003661">
    <property type="entry name" value="HisK_dim/P_dom"/>
</dbReference>
<keyword evidence="10 11" id="KW-0472">Membrane</keyword>
<dbReference type="CDD" id="cd00075">
    <property type="entry name" value="HATPase"/>
    <property type="match status" value="1"/>
</dbReference>
<dbReference type="PROSITE" id="PS50109">
    <property type="entry name" value="HIS_KIN"/>
    <property type="match status" value="1"/>
</dbReference>
<keyword evidence="4" id="KW-0597">Phosphoprotein</keyword>
<dbReference type="Proteomes" id="UP000014809">
    <property type="component" value="Chromosome"/>
</dbReference>
<dbReference type="CDD" id="cd00082">
    <property type="entry name" value="HisKA"/>
    <property type="match status" value="1"/>
</dbReference>
<organism evidence="14 15">
    <name type="scientific">Corynebacterium terpenotabidum Y-11</name>
    <dbReference type="NCBI Taxonomy" id="1200352"/>
    <lineage>
        <taxon>Bacteria</taxon>
        <taxon>Bacillati</taxon>
        <taxon>Actinomycetota</taxon>
        <taxon>Actinomycetes</taxon>
        <taxon>Mycobacteriales</taxon>
        <taxon>Corynebacteriaceae</taxon>
        <taxon>Corynebacterium</taxon>
    </lineage>
</organism>
<keyword evidence="7 14" id="KW-0418">Kinase</keyword>
<evidence type="ECO:0000256" key="7">
    <source>
        <dbReference type="ARBA" id="ARBA00022777"/>
    </source>
</evidence>
<dbReference type="PATRIC" id="fig|1200352.3.peg.622"/>
<dbReference type="SUPFAM" id="SSF158472">
    <property type="entry name" value="HAMP domain-like"/>
    <property type="match status" value="1"/>
</dbReference>
<keyword evidence="15" id="KW-1185">Reference proteome</keyword>
<evidence type="ECO:0000259" key="13">
    <source>
        <dbReference type="PROSITE" id="PS50885"/>
    </source>
</evidence>
<dbReference type="SMART" id="SM00304">
    <property type="entry name" value="HAMP"/>
    <property type="match status" value="1"/>
</dbReference>
<dbReference type="PRINTS" id="PR00344">
    <property type="entry name" value="BCTRLSENSOR"/>
</dbReference>
<dbReference type="PROSITE" id="PS50885">
    <property type="entry name" value="HAMP"/>
    <property type="match status" value="1"/>
</dbReference>
<dbReference type="GO" id="GO:0005886">
    <property type="term" value="C:plasma membrane"/>
    <property type="evidence" value="ECO:0007669"/>
    <property type="project" value="UniProtKB-SubCell"/>
</dbReference>
<dbReference type="Pfam" id="PF02518">
    <property type="entry name" value="HATPase_c"/>
    <property type="match status" value="1"/>
</dbReference>
<evidence type="ECO:0000313" key="15">
    <source>
        <dbReference type="Proteomes" id="UP000014809"/>
    </source>
</evidence>
<evidence type="ECO:0000256" key="5">
    <source>
        <dbReference type="ARBA" id="ARBA00022679"/>
    </source>
</evidence>
<feature type="domain" description="HAMP" evidence="13">
    <location>
        <begin position="171"/>
        <end position="222"/>
    </location>
</feature>
<dbReference type="Pfam" id="PF00672">
    <property type="entry name" value="HAMP"/>
    <property type="match status" value="1"/>
</dbReference>
<dbReference type="HOGENOM" id="CLU_000445_89_6_11"/>
<comment type="subcellular location">
    <subcellularLocation>
        <location evidence="2">Cell membrane</location>
    </subcellularLocation>
</comment>
<dbReference type="CDD" id="cd06225">
    <property type="entry name" value="HAMP"/>
    <property type="match status" value="1"/>
</dbReference>
<protein>
    <recommendedName>
        <fullName evidence="3">histidine kinase</fullName>
        <ecNumber evidence="3">2.7.13.3</ecNumber>
    </recommendedName>
</protein>
<dbReference type="Gene3D" id="3.30.565.10">
    <property type="entry name" value="Histidine kinase-like ATPase, C-terminal domain"/>
    <property type="match status" value="1"/>
</dbReference>
<dbReference type="InterPro" id="IPR004358">
    <property type="entry name" value="Sig_transdc_His_kin-like_C"/>
</dbReference>
<evidence type="ECO:0000256" key="10">
    <source>
        <dbReference type="ARBA" id="ARBA00023136"/>
    </source>
</evidence>
<dbReference type="InterPro" id="IPR036890">
    <property type="entry name" value="HATPase_C_sf"/>
</dbReference>
<dbReference type="eggNOG" id="COG2205">
    <property type="taxonomic scope" value="Bacteria"/>
</dbReference>
<dbReference type="InterPro" id="IPR005467">
    <property type="entry name" value="His_kinase_dom"/>
</dbReference>
<evidence type="ECO:0000256" key="4">
    <source>
        <dbReference type="ARBA" id="ARBA00022553"/>
    </source>
</evidence>
<dbReference type="Gene3D" id="6.10.340.10">
    <property type="match status" value="1"/>
</dbReference>
<sequence length="450" mass="47000">MAPAAGRRHLIRSLRARVTAGATAIVALILVLGAVVAVSILGRVLTDSVADSLEQDVDSLSSQVDASPSADSIIDTIDDDNLVRLDGASTLVNHRDAATLPTDGTEDDPRSVTVDEETYLVMSEETDAGLLTVARPTEVVDETVASARGLLTVGVPLVVLLVAVVVWIVVGRALAPVETLRRQVDTITADDLSRRVDAGDDELGALAATMNRMLARLDHAQTVQRRFVSDASHELRSPLATMRQHAEVAAAHPETTTVPELAGVVREEGERMQDLVEDLLLLARLDENHRAPTETVDLDDLVLVGAGRLRRAGTGVDTSGVGAGRVTGSARQLGRVVRNLVANAGRHAQSRVTLGLSTTGDRVVLTVADDGSGVPPEDRERIFDRFTRLDEGRARDAGGSGLGLAIVREVVEVHGGTVTVGESGAGTTAAGTTAAGGAVFTVVLPAAVES</sequence>
<evidence type="ECO:0000313" key="14">
    <source>
        <dbReference type="EMBL" id="AGP30274.1"/>
    </source>
</evidence>
<keyword evidence="8 11" id="KW-1133">Transmembrane helix</keyword>
<dbReference type="InterPro" id="IPR003660">
    <property type="entry name" value="HAMP_dom"/>
</dbReference>
<evidence type="ECO:0000256" key="1">
    <source>
        <dbReference type="ARBA" id="ARBA00000085"/>
    </source>
</evidence>
<feature type="transmembrane region" description="Helical" evidence="11">
    <location>
        <begin position="153"/>
        <end position="175"/>
    </location>
</feature>
<dbReference type="InterPro" id="IPR036097">
    <property type="entry name" value="HisK_dim/P_sf"/>
</dbReference>
<proteinExistence type="predicted"/>
<keyword evidence="6 11" id="KW-0812">Transmembrane</keyword>
<accession>S4XCM9</accession>
<dbReference type="SMART" id="SM00388">
    <property type="entry name" value="HisKA"/>
    <property type="match status" value="1"/>
</dbReference>